<keyword evidence="2" id="KW-0808">Transferase</keyword>
<proteinExistence type="predicted"/>
<feature type="coiled-coil region" evidence="3">
    <location>
        <begin position="1256"/>
        <end position="1316"/>
    </location>
</feature>
<dbReference type="Gene3D" id="2.60.420.10">
    <property type="entry name" value="Maltose phosphorylase, domain 3"/>
    <property type="match status" value="1"/>
</dbReference>
<name>A0A1M5XWA2_9CLOT</name>
<feature type="transmembrane region" description="Helical" evidence="4">
    <location>
        <begin position="892"/>
        <end position="915"/>
    </location>
</feature>
<dbReference type="Pfam" id="PF17167">
    <property type="entry name" value="Glyco_hydro_94"/>
    <property type="match status" value="1"/>
</dbReference>
<dbReference type="InterPro" id="IPR011013">
    <property type="entry name" value="Gal_mutarotase_sf_dom"/>
</dbReference>
<dbReference type="InterPro" id="IPR052047">
    <property type="entry name" value="GH94_Enzymes"/>
</dbReference>
<evidence type="ECO:0000256" key="2">
    <source>
        <dbReference type="ARBA" id="ARBA00022679"/>
    </source>
</evidence>
<dbReference type="RefSeq" id="WP_072832329.1">
    <property type="nucleotide sequence ID" value="NZ_FQXP01000010.1"/>
</dbReference>
<dbReference type="PANTHER" id="PTHR37469:SF2">
    <property type="entry name" value="CELLOBIONIC ACID PHOSPHORYLASE"/>
    <property type="match status" value="1"/>
</dbReference>
<keyword evidence="1" id="KW-0328">Glycosyltransferase</keyword>
<dbReference type="Pfam" id="PF10091">
    <property type="entry name" value="Glycoamylase"/>
    <property type="match status" value="1"/>
</dbReference>
<dbReference type="CDD" id="cd11753">
    <property type="entry name" value="GH94N_ChvB_NdvB_2_like"/>
    <property type="match status" value="1"/>
</dbReference>
<feature type="transmembrane region" description="Helical" evidence="4">
    <location>
        <begin position="457"/>
        <end position="478"/>
    </location>
</feature>
<evidence type="ECO:0000313" key="8">
    <source>
        <dbReference type="EMBL" id="SHI04026.1"/>
    </source>
</evidence>
<dbReference type="InterPro" id="IPR037820">
    <property type="entry name" value="GH94N_NdvB"/>
</dbReference>
<evidence type="ECO:0000259" key="7">
    <source>
        <dbReference type="Pfam" id="PF17167"/>
    </source>
</evidence>
<dbReference type="InterPro" id="IPR019282">
    <property type="entry name" value="Glycoamylase-like_cons_dom"/>
</dbReference>
<feature type="domain" description="Glycosyl hydrolase 94 supersandwich" evidence="5">
    <location>
        <begin position="1598"/>
        <end position="1871"/>
    </location>
</feature>
<dbReference type="Gene3D" id="1.50.10.10">
    <property type="match status" value="1"/>
</dbReference>
<evidence type="ECO:0000256" key="3">
    <source>
        <dbReference type="SAM" id="Coils"/>
    </source>
</evidence>
<sequence>MYFYAYLFIAVAVILLIMALINRFMNNEKTDYLFEDIIFEEVNIDGIEKHAENISIGKDKESVSNCRKQLITNLDKSFEVITNAHSFFENKTNKREVIIAAEWLLDNYYLIQKEYKDIKYNMPKAYYKTLPVINDGKMKGYPRVYNIALEMVMHTDSNVDGDIINKFISAYQNNKILSSGELWALPLMIKMALIQNLSNICEKMLLIQKQRDKGEKIAERIINAINENKLQEELKKIKELNIDYKSYFTERLFKVLKNNGIENVEVHDFINEALESNDKNLDEMIKEEHKSESLIQISIGNSINSLRRVEALNWRSCFEKLSAVEAVLRRDPRGIYGKMDFESRDYYRHSIEKLSKTLKCSEEYLTEMALELAKKAKDIKSKEYLKHIGYYIIDEGKKDLIDEVKNENSKIKYTIPLIERKPFALYLLLILGGTALSIVAFLSLSYINDYYLKPWKYVLATIVLLVPCSEVIISILNWSITHRLQPRFVPKMDFTKGISKESSTIVVIPTLITDISGIIELVKRLEIYYLSNDDKNLSFAILGDLIDSESKNNQNDRDLINATLDFIEKLNKKYFFNEEKKFYFLCRERKYNEKEGYYLGWERKRGKLLEFNRLLRNQGNTTFNVISSDIAKLKEAKYIITLDTDTELPRDCGKKLVGAMSHILNTPHKSPKTNKIVRGYGLMQPRIGINILSSNKTHFSKIFSGETGIDTYTTAVSDVYQDLFGEGIFTGKGIYDIDTFQDMLDYNIPENTVLSHDLLEGSYVRCALVSDVELIDDYPAYYSSSCKRLHRWVRGDWQLLPWLFKKSPINGLSKFKILDNLRRSLLSISIIALVVLGTLEILPDGTDKWFLAAILAVAAPIVFDVSEVAVTPIKGISLSGKVKSQRILWQQVFLIFAFIPYNAYLMLTAILKTLYRLIITRRNMLEWQTSAHVERSVGRGLFDFIIQMAPGSIIAAIIGVLAFNRSVYTGIFMLPTVAVWFISPVIAYIISKEIYVPKMKVKEEKQVVLRRVARETWGYFRDFVNEKNNWLGPDNYQEDPLKGVAHRTSPTNMGMALTSNVVAKDLGYISFLQLISRVKNTMDSMESLEKFHGHFYNWYDTLNKMPLYPRFVSTVDSGNLVGYLWLMERSIKEYMEDPIIDCNLMKGLKDTLNLAITEIKAIEDENPYKIQLNLEELKDINLAKWVDILNEILRENNEIDLNNEELFWNRTLREDVMGYLDEINELFPWLPLILDNPKINNKLEDMILKIPFHTKVRELAKEIEGLYRHIEKHKNTYKEESCIDLLKAVELSSKRIRELYCTIENLQESIDKMAEETDFSVLYSKSRELFSIGYDMEADKLVDSYYDLLASESRQASFVAIAKGDVEQRHWFKLGRAMTYVSGNKSLVSWSGTMFEYFMPLLIMKSYPETILDETHLNVIGAQKKYCFHRKVPFGISESAYYNFDVDKNYQYKAFGVPGIGLKRGLVDELVVSPYSTMLSLQKDFKGSYDNLLRLIKEGLEGRYGLYEAVDYTKSRIKKTSKKEVIKCFMIHHEGMSLMALDNVLEKNILQERFHSIPRVKATELLLQEKMPQKVVYDKELTLLKEDIEEFKTPIIPRRFKANITSQPETQLLSNGSYSLMISNGGSGWGKKDDLHLYRWREDKTLDNYGMYIYIKDVDENNYFSNTYEPVKKFNDTYEVKFSLEKAIFRKLEDELLVTTEITVSGEEDLEIRRLSLYNKGKKDKNLEIMSYCEVVLDGYDGDLVHPAFGNLFITTEYVEEPQCILATRRPRAKGKTQNWMMQKLSVKGDESTELEYETSRVNFIGRNRTLQNPVAMEKSLDNTEGVVLDPIISLKKKVTVKPGETIKMSFITAISESRDKVLEIATKYDESHNINRVFQSAYNEALSELKYLGIKFQQANLYQSMASRIIFLNNQMRERKDYIKNISKGQNALWSYGISGDLPIVLLIVREEKHIEDLKQILLAHEYWSSKGLRVDLVVINLEGSNYYEPVQGNIMDAIYMSALREKQNKPGGVFVYNKASMNEEDVELLKALAKLVLDPDKGSVLTQGIEEKSEGEDFEFREKIISKVTCKGEENNIEIPELKYFNGYGGYDLKNNEYVINLYNNLSTPAPWINIISNGDFGFHVSESGASYTWAKNSREFKITTWNNDWVSDTPSEVFYIRDNDNSEVFTITKSPINNGGQYVVKHGFGYSIFEHKQNDIYGKMTMFSSMNKNIKFCKINLKNTCDKEKNLTLSYYAHMVLGVVPQHDAAHIYSDVSGKKKYIYSRNPYSMHFNKYYSYLKLIGIEGESFTGDRSEFIGRGKSLSNPSALSKEKLSNTLGAGIDPCLATMGNIKLKPNEEKELVVLFGVGEELKEIDKEISEYSSIEKVDNEFKESKDYFKKLLTHIEIKTPDESMNLLVNGWLMYQTLVCRIWARTGFYQSGGAYGFRDQLQDSMSLTYLNPTLTRNQILYSASRQFIEGDVQHWWHPGVDSGIRTRFSDDLLWLPFVTIDYIKNTGDYSILDEEVSYLEDDPLREGEDERYNIARVSKQKGTIYEHCIKSIERGLNFGEHNIPLMGSGDWNDGMSTVGNKGRGESVWLGWFIYSILNDFKEVCEYKKDKKRKNYYSEMQEFIRENLEKNAWDGKWYRRAYFDDGTPLGSHLNEECKIDSLSQSWSIISGAGDKERREIAMDSLEKYLVKKDKGLIMLLTPPFYKSDLEPGYIKGYVPGVRENGGQYTHAATWVILALTKLGRGEEAVELFDLINPINHSKTKEQCDIYKTEPYVMSADVYAEEPYVGRGGWSWYTGTSGWMYRVAIEGILGLKLKEGKGFTIAPCIPKEWDGYEIKYTKDKTIYNIKVKVTGHKEIRVNGEVLKDSFIRFSNEKEVRIDVTI</sequence>
<dbReference type="SUPFAM" id="SSF48208">
    <property type="entry name" value="Six-hairpin glycosidases"/>
    <property type="match status" value="1"/>
</dbReference>
<feature type="domain" description="Glycosyl hydrolase 94 catalytic" evidence="7">
    <location>
        <begin position="2382"/>
        <end position="2806"/>
    </location>
</feature>
<dbReference type="PANTHER" id="PTHR37469">
    <property type="entry name" value="CELLOBIONIC ACID PHOSPHORYLASE-RELATED"/>
    <property type="match status" value="1"/>
</dbReference>
<dbReference type="SUPFAM" id="SSF74650">
    <property type="entry name" value="Galactose mutarotase-like"/>
    <property type="match status" value="2"/>
</dbReference>
<gene>
    <name evidence="8" type="ORF">SAMN02745196_02476</name>
</gene>
<dbReference type="EMBL" id="FQXP01000010">
    <property type="protein sequence ID" value="SHI04026.1"/>
    <property type="molecule type" value="Genomic_DNA"/>
</dbReference>
<evidence type="ECO:0000259" key="6">
    <source>
        <dbReference type="Pfam" id="PF10091"/>
    </source>
</evidence>
<dbReference type="SMART" id="SM01068">
    <property type="entry name" value="CBM_X"/>
    <property type="match status" value="2"/>
</dbReference>
<keyword evidence="9" id="KW-1185">Reference proteome</keyword>
<dbReference type="InterPro" id="IPR010383">
    <property type="entry name" value="Glyco_hydrolase_94_b-supersand"/>
</dbReference>
<dbReference type="InterPro" id="IPR037824">
    <property type="entry name" value="GH94N_2_NdvB"/>
</dbReference>
<dbReference type="InterPro" id="IPR033432">
    <property type="entry name" value="GH94_catalytic"/>
</dbReference>
<feature type="transmembrane region" description="Helical" evidence="4">
    <location>
        <begin position="423"/>
        <end position="445"/>
    </location>
</feature>
<keyword evidence="3" id="KW-0175">Coiled coil</keyword>
<keyword evidence="4" id="KW-0812">Transmembrane</keyword>
<feature type="transmembrane region" description="Helical" evidence="4">
    <location>
        <begin position="824"/>
        <end position="843"/>
    </location>
</feature>
<organism evidence="8 9">
    <name type="scientific">Clostridium collagenovorans DSM 3089</name>
    <dbReference type="NCBI Taxonomy" id="1121306"/>
    <lineage>
        <taxon>Bacteria</taxon>
        <taxon>Bacillati</taxon>
        <taxon>Bacillota</taxon>
        <taxon>Clostridia</taxon>
        <taxon>Eubacteriales</taxon>
        <taxon>Clostridiaceae</taxon>
        <taxon>Clostridium</taxon>
    </lineage>
</organism>
<dbReference type="STRING" id="1121306.SAMN02745196_02476"/>
<evidence type="ECO:0000256" key="1">
    <source>
        <dbReference type="ARBA" id="ARBA00022676"/>
    </source>
</evidence>
<keyword evidence="4" id="KW-0472">Membrane</keyword>
<dbReference type="Gene3D" id="2.70.98.40">
    <property type="entry name" value="Glycoside hydrolase, family 65, N-terminal domain"/>
    <property type="match status" value="2"/>
</dbReference>
<reference evidence="8 9" key="1">
    <citation type="submission" date="2016-11" db="EMBL/GenBank/DDBJ databases">
        <authorList>
            <person name="Jaros S."/>
            <person name="Januszkiewicz K."/>
            <person name="Wedrychowicz H."/>
        </authorList>
    </citation>
    <scope>NUCLEOTIDE SEQUENCE [LARGE SCALE GENOMIC DNA]</scope>
    <source>
        <strain evidence="8 9">DSM 3089</strain>
    </source>
</reference>
<dbReference type="Proteomes" id="UP000184526">
    <property type="component" value="Unassembled WGS sequence"/>
</dbReference>
<feature type="transmembrane region" description="Helical" evidence="4">
    <location>
        <begin position="849"/>
        <end position="871"/>
    </location>
</feature>
<dbReference type="OrthoDB" id="9769991at2"/>
<dbReference type="GO" id="GO:0005975">
    <property type="term" value="P:carbohydrate metabolic process"/>
    <property type="evidence" value="ECO:0007669"/>
    <property type="project" value="InterPro"/>
</dbReference>
<dbReference type="InterPro" id="IPR012341">
    <property type="entry name" value="6hp_glycosidase-like_sf"/>
</dbReference>
<dbReference type="InterPro" id="IPR037018">
    <property type="entry name" value="GH65_N"/>
</dbReference>
<accession>A0A1M5XWA2</accession>
<keyword evidence="4" id="KW-1133">Transmembrane helix</keyword>
<dbReference type="InterPro" id="IPR008928">
    <property type="entry name" value="6-hairpin_glycosidase_sf"/>
</dbReference>
<dbReference type="GO" id="GO:0030246">
    <property type="term" value="F:carbohydrate binding"/>
    <property type="evidence" value="ECO:0007669"/>
    <property type="project" value="InterPro"/>
</dbReference>
<protein>
    <submittedName>
        <fullName evidence="8">Cellobiose phosphorylase</fullName>
    </submittedName>
</protein>
<dbReference type="GO" id="GO:0016757">
    <property type="term" value="F:glycosyltransferase activity"/>
    <property type="evidence" value="ECO:0007669"/>
    <property type="project" value="UniProtKB-KW"/>
</dbReference>
<feature type="domain" description="Glycoamylase-like" evidence="6">
    <location>
        <begin position="1345"/>
        <end position="1558"/>
    </location>
</feature>
<feature type="transmembrane region" description="Helical" evidence="4">
    <location>
        <begin position="944"/>
        <end position="963"/>
    </location>
</feature>
<evidence type="ECO:0000256" key="4">
    <source>
        <dbReference type="SAM" id="Phobius"/>
    </source>
</evidence>
<dbReference type="Pfam" id="PF06165">
    <property type="entry name" value="GH94_b-supersand"/>
    <property type="match status" value="2"/>
</dbReference>
<dbReference type="CDD" id="cd11756">
    <property type="entry name" value="GH94N_ChvB_NdvB_1_like"/>
    <property type="match status" value="1"/>
</dbReference>
<feature type="transmembrane region" description="Helical" evidence="4">
    <location>
        <begin position="970"/>
        <end position="990"/>
    </location>
</feature>
<feature type="domain" description="Glycosyl hydrolase 94 supersandwich" evidence="5">
    <location>
        <begin position="2098"/>
        <end position="2368"/>
    </location>
</feature>
<feature type="transmembrane region" description="Helical" evidence="4">
    <location>
        <begin position="6"/>
        <end position="25"/>
    </location>
</feature>
<evidence type="ECO:0000259" key="5">
    <source>
        <dbReference type="Pfam" id="PF06165"/>
    </source>
</evidence>
<dbReference type="Gene3D" id="1.50.10.140">
    <property type="match status" value="2"/>
</dbReference>
<evidence type="ECO:0000313" key="9">
    <source>
        <dbReference type="Proteomes" id="UP000184526"/>
    </source>
</evidence>